<dbReference type="SMART" id="SM00850">
    <property type="entry name" value="LytTR"/>
    <property type="match status" value="1"/>
</dbReference>
<feature type="domain" description="Response regulatory" evidence="4">
    <location>
        <begin position="3"/>
        <end position="122"/>
    </location>
</feature>
<evidence type="ECO:0000313" key="7">
    <source>
        <dbReference type="Proteomes" id="UP000595897"/>
    </source>
</evidence>
<keyword evidence="3" id="KW-0597">Phosphoprotein</keyword>
<dbReference type="PROSITE" id="PS50930">
    <property type="entry name" value="HTH_LYTTR"/>
    <property type="match status" value="1"/>
</dbReference>
<name>A0A7R7IB18_9FIRM</name>
<protein>
    <recommendedName>
        <fullName evidence="1">Stage 0 sporulation protein A homolog</fullName>
    </recommendedName>
</protein>
<evidence type="ECO:0000259" key="5">
    <source>
        <dbReference type="PROSITE" id="PS50930"/>
    </source>
</evidence>
<evidence type="ECO:0000313" key="6">
    <source>
        <dbReference type="EMBL" id="BCN29103.1"/>
    </source>
</evidence>
<dbReference type="KEGG" id="ahb:bsdtb5_03980"/>
<dbReference type="AlphaFoldDB" id="A0A7R7IB18"/>
<dbReference type="PANTHER" id="PTHR37299:SF1">
    <property type="entry name" value="STAGE 0 SPORULATION PROTEIN A HOMOLOG"/>
    <property type="match status" value="1"/>
</dbReference>
<dbReference type="RefSeq" id="WP_271714399.1">
    <property type="nucleotide sequence ID" value="NZ_AP024169.1"/>
</dbReference>
<keyword evidence="6" id="KW-0238">DNA-binding</keyword>
<sequence length="234" mass="27291">MLQIYICDDEKVFRNDLKQIIGTELDLCGISFHMNEFSCGEDLIMNYENNLDKQIIFLDIEMKRKNGIEIAKEIRMKSPSALIIFVTSYSDFVFQGYEVRALNYVMKPYEKTKIIDVLHTALKDLDVTQESCILIEQRTGSIRLPYQTIQYLYSERHTVHVVTETDTHTFYGKLSDIEKQLPICFVRIHNRYIINLRYLNTLNGNTTVINGETLPVSRSCKEDLAIAYAKYMLN</sequence>
<dbReference type="GO" id="GO:0003677">
    <property type="term" value="F:DNA binding"/>
    <property type="evidence" value="ECO:0007669"/>
    <property type="project" value="UniProtKB-KW"/>
</dbReference>
<evidence type="ECO:0000256" key="1">
    <source>
        <dbReference type="ARBA" id="ARBA00018672"/>
    </source>
</evidence>
<dbReference type="InterPro" id="IPR007492">
    <property type="entry name" value="LytTR_DNA-bd_dom"/>
</dbReference>
<organism evidence="6 7">
    <name type="scientific">Anaeromicropila herbilytica</name>
    <dbReference type="NCBI Taxonomy" id="2785025"/>
    <lineage>
        <taxon>Bacteria</taxon>
        <taxon>Bacillati</taxon>
        <taxon>Bacillota</taxon>
        <taxon>Clostridia</taxon>
        <taxon>Lachnospirales</taxon>
        <taxon>Lachnospiraceae</taxon>
        <taxon>Anaeromicropila</taxon>
    </lineage>
</organism>
<feature type="domain" description="HTH LytTR-type" evidence="5">
    <location>
        <begin position="133"/>
        <end position="219"/>
    </location>
</feature>
<accession>A0A7R7IB18</accession>
<proteinExistence type="predicted"/>
<dbReference type="InterPro" id="IPR001789">
    <property type="entry name" value="Sig_transdc_resp-reg_receiver"/>
</dbReference>
<dbReference type="PANTHER" id="PTHR37299">
    <property type="entry name" value="TRANSCRIPTIONAL REGULATOR-RELATED"/>
    <property type="match status" value="1"/>
</dbReference>
<dbReference type="SMART" id="SM00448">
    <property type="entry name" value="REC"/>
    <property type="match status" value="1"/>
</dbReference>
<feature type="modified residue" description="4-aspartylphosphate" evidence="3">
    <location>
        <position position="59"/>
    </location>
</feature>
<dbReference type="Pfam" id="PF00072">
    <property type="entry name" value="Response_reg"/>
    <property type="match status" value="1"/>
</dbReference>
<evidence type="ECO:0000256" key="3">
    <source>
        <dbReference type="PROSITE-ProRule" id="PRU00169"/>
    </source>
</evidence>
<dbReference type="Pfam" id="PF04397">
    <property type="entry name" value="LytTR"/>
    <property type="match status" value="1"/>
</dbReference>
<evidence type="ECO:0000256" key="2">
    <source>
        <dbReference type="ARBA" id="ARBA00024867"/>
    </source>
</evidence>
<gene>
    <name evidence="6" type="ORF">bsdtb5_03980</name>
</gene>
<evidence type="ECO:0000259" key="4">
    <source>
        <dbReference type="PROSITE" id="PS50110"/>
    </source>
</evidence>
<dbReference type="Proteomes" id="UP000595897">
    <property type="component" value="Chromosome"/>
</dbReference>
<keyword evidence="7" id="KW-1185">Reference proteome</keyword>
<dbReference type="InterPro" id="IPR011006">
    <property type="entry name" value="CheY-like_superfamily"/>
</dbReference>
<dbReference type="Gene3D" id="2.40.50.1020">
    <property type="entry name" value="LytTr DNA-binding domain"/>
    <property type="match status" value="1"/>
</dbReference>
<reference evidence="6 7" key="1">
    <citation type="submission" date="2020-11" db="EMBL/GenBank/DDBJ databases">
        <title>Draft genome sequencing of a Lachnospiraceae strain isolated from anoxic soil subjected to BSD treatment.</title>
        <authorList>
            <person name="Uek A."/>
            <person name="Tonouchi A."/>
        </authorList>
    </citation>
    <scope>NUCLEOTIDE SEQUENCE [LARGE SCALE GENOMIC DNA]</scope>
    <source>
        <strain evidence="6 7">TB5</strain>
    </source>
</reference>
<dbReference type="SUPFAM" id="SSF52172">
    <property type="entry name" value="CheY-like"/>
    <property type="match status" value="1"/>
</dbReference>
<dbReference type="PROSITE" id="PS50110">
    <property type="entry name" value="RESPONSE_REGULATORY"/>
    <property type="match status" value="1"/>
</dbReference>
<dbReference type="InterPro" id="IPR046947">
    <property type="entry name" value="LytR-like"/>
</dbReference>
<dbReference type="EMBL" id="AP024169">
    <property type="protein sequence ID" value="BCN29103.1"/>
    <property type="molecule type" value="Genomic_DNA"/>
</dbReference>
<dbReference type="GO" id="GO:0000156">
    <property type="term" value="F:phosphorelay response regulator activity"/>
    <property type="evidence" value="ECO:0007669"/>
    <property type="project" value="InterPro"/>
</dbReference>
<comment type="function">
    <text evidence="2">May play the central regulatory role in sporulation. It may be an element of the effector pathway responsible for the activation of sporulation genes in response to nutritional stress. Spo0A may act in concert with spo0H (a sigma factor) to control the expression of some genes that are critical to the sporulation process.</text>
</comment>
<dbReference type="Gene3D" id="3.40.50.2300">
    <property type="match status" value="1"/>
</dbReference>